<gene>
    <name evidence="2" type="ORF">FFLO_05063</name>
</gene>
<organism evidence="2 3">
    <name type="scientific">Filobasidium floriforme</name>
    <dbReference type="NCBI Taxonomy" id="5210"/>
    <lineage>
        <taxon>Eukaryota</taxon>
        <taxon>Fungi</taxon>
        <taxon>Dikarya</taxon>
        <taxon>Basidiomycota</taxon>
        <taxon>Agaricomycotina</taxon>
        <taxon>Tremellomycetes</taxon>
        <taxon>Filobasidiales</taxon>
        <taxon>Filobasidiaceae</taxon>
        <taxon>Filobasidium</taxon>
    </lineage>
</organism>
<dbReference type="GO" id="GO:0016020">
    <property type="term" value="C:membrane"/>
    <property type="evidence" value="ECO:0007669"/>
    <property type="project" value="TreeGrafter"/>
</dbReference>
<accession>A0A8K0JHP5</accession>
<keyword evidence="3" id="KW-1185">Reference proteome</keyword>
<dbReference type="PANTHER" id="PTHR12358:SF31">
    <property type="entry name" value="ACYLGLYCEROL KINASE, MITOCHONDRIAL"/>
    <property type="match status" value="1"/>
</dbReference>
<protein>
    <recommendedName>
        <fullName evidence="1">DAGKc domain-containing protein</fullName>
    </recommendedName>
</protein>
<sequence length="539" mass="58875">MLASCCGARARASYGDLESGRGMDELSVKLRDGQPGTLRCNTKVVELLGRGKSIVSTPINKLLNVALVTESDDQHGTPTTTDLSLRISFLVKATPHHKLDTRELIIPREDREEAERWIDLAMGRAYAGTPRARKVRLLVNPIGGKGNAMSLVNSLALPVYRAAGCEVDVIETRYGKHAEEIARDMKLDCDVLAAASGDGIIHELINGLAIRSDAQQALKIPVVPIPTGSANGMSINLLGLEEGFDIPLAVLNTIKGQIMPLDICSVTHGDARRFSFMSVAMGLMCDIDLGTEHLRWLGDTRFVYGFLKGIISNSSMRCKIHIKVATADKGLMIQRLNESRQAQAHTRRDQLDDPDQIRKAANGHEEDSDPSIPPVRMLEPDETWLILESGNQYAKVEKKDGPSPRWSSNGSWDEGEGMLYVYTGLQPYVARDLMQFPVCIPGEGLMDVVVQSLVPRSVLAQSISGGAEGKQFYLDSQHYYKASAYVVELEGKNSLVSVDGEALRGTRLSVELLPKMARTLSLYGTWAQSTFGKAEPTGS</sequence>
<dbReference type="PROSITE" id="PS50146">
    <property type="entry name" value="DAGK"/>
    <property type="match status" value="1"/>
</dbReference>
<name>A0A8K0JHP5_9TREE</name>
<reference evidence="2" key="1">
    <citation type="submission" date="2020-04" db="EMBL/GenBank/DDBJ databases">
        <title>Analysis of mating type loci in Filobasidium floriforme.</title>
        <authorList>
            <person name="Nowrousian M."/>
        </authorList>
    </citation>
    <scope>NUCLEOTIDE SEQUENCE</scope>
    <source>
        <strain evidence="2">CBS 6242</strain>
    </source>
</reference>
<dbReference type="GO" id="GO:0046512">
    <property type="term" value="P:sphingosine biosynthetic process"/>
    <property type="evidence" value="ECO:0007669"/>
    <property type="project" value="TreeGrafter"/>
</dbReference>
<dbReference type="GO" id="GO:0001727">
    <property type="term" value="F:lipid kinase activity"/>
    <property type="evidence" value="ECO:0007669"/>
    <property type="project" value="UniProtKB-ARBA"/>
</dbReference>
<dbReference type="InterPro" id="IPR050187">
    <property type="entry name" value="Lipid_Phosphate_FormReg"/>
</dbReference>
<dbReference type="Gene3D" id="2.60.200.40">
    <property type="match status" value="1"/>
</dbReference>
<evidence type="ECO:0000259" key="1">
    <source>
        <dbReference type="PROSITE" id="PS50146"/>
    </source>
</evidence>
<dbReference type="AlphaFoldDB" id="A0A8K0JHP5"/>
<dbReference type="SMART" id="SM00046">
    <property type="entry name" value="DAGKc"/>
    <property type="match status" value="1"/>
</dbReference>
<dbReference type="PANTHER" id="PTHR12358">
    <property type="entry name" value="SPHINGOSINE KINASE"/>
    <property type="match status" value="1"/>
</dbReference>
<comment type="caution">
    <text evidence="2">The sequence shown here is derived from an EMBL/GenBank/DDBJ whole genome shotgun (WGS) entry which is preliminary data.</text>
</comment>
<dbReference type="InterPro" id="IPR001206">
    <property type="entry name" value="Diacylglycerol_kinase_cat_dom"/>
</dbReference>
<dbReference type="Gene3D" id="3.40.50.10330">
    <property type="entry name" value="Probable inorganic polyphosphate/atp-NAD kinase, domain 1"/>
    <property type="match status" value="1"/>
</dbReference>
<dbReference type="GO" id="GO:0016773">
    <property type="term" value="F:phosphotransferase activity, alcohol group as acceptor"/>
    <property type="evidence" value="ECO:0007669"/>
    <property type="project" value="UniProtKB-ARBA"/>
</dbReference>
<dbReference type="GO" id="GO:0005737">
    <property type="term" value="C:cytoplasm"/>
    <property type="evidence" value="ECO:0007669"/>
    <property type="project" value="TreeGrafter"/>
</dbReference>
<proteinExistence type="predicted"/>
<dbReference type="InterPro" id="IPR017438">
    <property type="entry name" value="ATP-NAD_kinase_N"/>
</dbReference>
<dbReference type="Pfam" id="PF00781">
    <property type="entry name" value="DAGK_cat"/>
    <property type="match status" value="1"/>
</dbReference>
<dbReference type="SUPFAM" id="SSF111331">
    <property type="entry name" value="NAD kinase/diacylglycerol kinase-like"/>
    <property type="match status" value="1"/>
</dbReference>
<feature type="domain" description="DAGKc" evidence="1">
    <location>
        <begin position="130"/>
        <end position="270"/>
    </location>
</feature>
<dbReference type="InterPro" id="IPR016064">
    <property type="entry name" value="NAD/diacylglycerol_kinase_sf"/>
</dbReference>
<evidence type="ECO:0000313" key="3">
    <source>
        <dbReference type="Proteomes" id="UP000812966"/>
    </source>
</evidence>
<dbReference type="EMBL" id="JABELV010000119">
    <property type="protein sequence ID" value="KAG7530400.1"/>
    <property type="molecule type" value="Genomic_DNA"/>
</dbReference>
<evidence type="ECO:0000313" key="2">
    <source>
        <dbReference type="EMBL" id="KAG7530400.1"/>
    </source>
</evidence>
<dbReference type="Proteomes" id="UP000812966">
    <property type="component" value="Unassembled WGS sequence"/>
</dbReference>
<dbReference type="OrthoDB" id="3853857at2759"/>